<protein>
    <submittedName>
        <fullName evidence="3">EF hand domain-containing protein</fullName>
    </submittedName>
</protein>
<proteinExistence type="predicted"/>
<dbReference type="CDD" id="cd00051">
    <property type="entry name" value="EFh"/>
    <property type="match status" value="1"/>
</dbReference>
<dbReference type="EMBL" id="PZZW01000003">
    <property type="protein sequence ID" value="PTM79031.1"/>
    <property type="molecule type" value="Genomic_DNA"/>
</dbReference>
<dbReference type="Proteomes" id="UP000240800">
    <property type="component" value="Unassembled WGS sequence"/>
</dbReference>
<accession>A0ABX5J776</accession>
<dbReference type="InterPro" id="IPR011992">
    <property type="entry name" value="EF-hand-dom_pair"/>
</dbReference>
<dbReference type="InterPro" id="IPR018247">
    <property type="entry name" value="EF_Hand_1_Ca_BS"/>
</dbReference>
<name>A0ABX5J776_9RHOB</name>
<dbReference type="Gene3D" id="1.10.238.10">
    <property type="entry name" value="EF-hand"/>
    <property type="match status" value="1"/>
</dbReference>
<reference evidence="3 4" key="1">
    <citation type="submission" date="2018-04" db="EMBL/GenBank/DDBJ databases">
        <title>Genomic Encyclopedia of Type Strains, Phase III (KMG-III): the genomes of soil and plant-associated and newly described type strains.</title>
        <authorList>
            <person name="Whitman W."/>
        </authorList>
    </citation>
    <scope>NUCLEOTIDE SEQUENCE [LARGE SCALE GENOMIC DNA]</scope>
    <source>
        <strain evidence="3 4">JA192</strain>
    </source>
</reference>
<dbReference type="Pfam" id="PF13202">
    <property type="entry name" value="EF-hand_5"/>
    <property type="match status" value="3"/>
</dbReference>
<dbReference type="SUPFAM" id="SSF47473">
    <property type="entry name" value="EF-hand"/>
    <property type="match status" value="1"/>
</dbReference>
<feature type="domain" description="EF-hand" evidence="2">
    <location>
        <begin position="67"/>
        <end position="83"/>
    </location>
</feature>
<feature type="domain" description="EF-hand" evidence="2">
    <location>
        <begin position="145"/>
        <end position="160"/>
    </location>
</feature>
<feature type="region of interest" description="Disordered" evidence="1">
    <location>
        <begin position="27"/>
        <end position="49"/>
    </location>
</feature>
<evidence type="ECO:0000313" key="4">
    <source>
        <dbReference type="Proteomes" id="UP000240800"/>
    </source>
</evidence>
<gene>
    <name evidence="3" type="ORF">C8J29_103123</name>
</gene>
<keyword evidence="4" id="KW-1185">Reference proteome</keyword>
<dbReference type="InterPro" id="IPR002048">
    <property type="entry name" value="EF_hand_dom"/>
</dbReference>
<feature type="domain" description="EF-hand" evidence="2">
    <location>
        <begin position="105"/>
        <end position="118"/>
    </location>
</feature>
<sequence>MTVIALSGTARSSAVIAALRQALPWQPGPAGGGTAPAAPAIPPPDPVRGTPLRTDGRSLFHALVEAGDTDGDGSLSAAELDALLSIESGGEAEDTPSSNPLVALADQDGDGVVSADEMIAAQAAAAPPPPPPATKTGGLAVLIARADKDGDGALSSAEIEAAQIGPMPQKAEEAADRQAESIAAGAPDPATNDRQAERAVAMEIFRQLLLESFARPGKASDEREDAARTRRFLERLRELA</sequence>
<evidence type="ECO:0000256" key="1">
    <source>
        <dbReference type="SAM" id="MobiDB-lite"/>
    </source>
</evidence>
<organism evidence="3 4">
    <name type="scientific">Cereibacter johrii</name>
    <dbReference type="NCBI Taxonomy" id="445629"/>
    <lineage>
        <taxon>Bacteria</taxon>
        <taxon>Pseudomonadati</taxon>
        <taxon>Pseudomonadota</taxon>
        <taxon>Alphaproteobacteria</taxon>
        <taxon>Rhodobacterales</taxon>
        <taxon>Paracoccaceae</taxon>
        <taxon>Cereibacter</taxon>
    </lineage>
</organism>
<evidence type="ECO:0000313" key="3">
    <source>
        <dbReference type="EMBL" id="PTM79031.1"/>
    </source>
</evidence>
<evidence type="ECO:0000259" key="2">
    <source>
        <dbReference type="Pfam" id="PF13202"/>
    </source>
</evidence>
<dbReference type="RefSeq" id="WP_069330154.1">
    <property type="nucleotide sequence ID" value="NZ_MABH01000017.1"/>
</dbReference>
<comment type="caution">
    <text evidence="3">The sequence shown here is derived from an EMBL/GenBank/DDBJ whole genome shotgun (WGS) entry which is preliminary data.</text>
</comment>
<dbReference type="PROSITE" id="PS00018">
    <property type="entry name" value="EF_HAND_1"/>
    <property type="match status" value="3"/>
</dbReference>